<dbReference type="InterPro" id="IPR012471">
    <property type="entry name" value="DUF1690"/>
</dbReference>
<evidence type="ECO:0008006" key="5">
    <source>
        <dbReference type="Google" id="ProtNLM"/>
    </source>
</evidence>
<dbReference type="OMA" id="GKSLNCW"/>
<evidence type="ECO:0000313" key="2">
    <source>
        <dbReference type="EMBL" id="RDW25884.1"/>
    </source>
</evidence>
<reference evidence="2 4" key="2">
    <citation type="submission" date="2018-07" db="EMBL/GenBank/DDBJ databases">
        <title>Draft Genome Assemblies for Five Robust Yarrowia lipolytica Strains Exhibiting High Lipid Production and Pentose Sugar Utilization and Sugar Alcohol Secretion from Undetoxified Lignocellulosic Biomass Hydrolysates.</title>
        <authorList>
            <consortium name="DOE Joint Genome Institute"/>
            <person name="Walker C."/>
            <person name="Ryu S."/>
            <person name="Na H."/>
            <person name="Zane M."/>
            <person name="LaButti K."/>
            <person name="Lipzen A."/>
            <person name="Haridas S."/>
            <person name="Barry K."/>
            <person name="Grigoriev I.V."/>
            <person name="Quarterman J."/>
            <person name="Slininger P."/>
            <person name="Dien B."/>
            <person name="Trinh C.T."/>
        </authorList>
    </citation>
    <scope>NUCLEOTIDE SEQUENCE [LARGE SCALE GENOMIC DNA]</scope>
    <source>
        <strain evidence="2 4">YB392</strain>
    </source>
</reference>
<dbReference type="AlphaFoldDB" id="A0A1H6Q0Y1"/>
<dbReference type="VEuPathDB" id="FungiDB:YALI1_D03701g"/>
<dbReference type="Proteomes" id="UP000182444">
    <property type="component" value="Chromosome 1D"/>
</dbReference>
<evidence type="ECO:0000313" key="1">
    <source>
        <dbReference type="EMBL" id="AOW03505.1"/>
    </source>
</evidence>
<name>A0A1H6Q0Y1_YARLL</name>
<evidence type="ECO:0000313" key="4">
    <source>
        <dbReference type="Proteomes" id="UP000256601"/>
    </source>
</evidence>
<dbReference type="EMBL" id="KZ858991">
    <property type="protein sequence ID" value="RDW25884.1"/>
    <property type="molecule type" value="Genomic_DNA"/>
</dbReference>
<protein>
    <recommendedName>
        <fullName evidence="5">MICOS complex subunit MIC19</fullName>
    </recommendedName>
</protein>
<sequence length="155" mass="17189">MGAGGSKEEQPKSRVFVPQTPVEFSSSLINSLESSLESDYTRSQSAGQLVQQKVSEELAKVQYQAQEALALAKKNLEQAEKNEVAETDSVSSSDLAAKFEALKTKFETSTYVTELDKETNSVRETLVKCLQDNKGRPLDCYEEVEQFKAKLRTLA</sequence>
<dbReference type="EMBL" id="CP017556">
    <property type="protein sequence ID" value="AOW03505.1"/>
    <property type="molecule type" value="Genomic_DNA"/>
</dbReference>
<dbReference type="Pfam" id="PF07956">
    <property type="entry name" value="DUF1690"/>
    <property type="match status" value="1"/>
</dbReference>
<organism evidence="1 3">
    <name type="scientific">Yarrowia lipolytica</name>
    <name type="common">Candida lipolytica</name>
    <dbReference type="NCBI Taxonomy" id="4952"/>
    <lineage>
        <taxon>Eukaryota</taxon>
        <taxon>Fungi</taxon>
        <taxon>Dikarya</taxon>
        <taxon>Ascomycota</taxon>
        <taxon>Saccharomycotina</taxon>
        <taxon>Dipodascomycetes</taxon>
        <taxon>Dipodascales</taxon>
        <taxon>Dipodascales incertae sedis</taxon>
        <taxon>Yarrowia</taxon>
    </lineage>
</organism>
<proteinExistence type="predicted"/>
<reference evidence="1 3" key="1">
    <citation type="journal article" date="2016" name="PLoS ONE">
        <title>Sequence Assembly of Yarrowia lipolytica Strain W29/CLIB89 Shows Transposable Element Diversity.</title>
        <authorList>
            <person name="Magnan C."/>
            <person name="Yu J."/>
            <person name="Chang I."/>
            <person name="Jahn E."/>
            <person name="Kanomata Y."/>
            <person name="Wu J."/>
            <person name="Zeller M."/>
            <person name="Oakes M."/>
            <person name="Baldi P."/>
            <person name="Sandmeyer S."/>
        </authorList>
    </citation>
    <scope>NUCLEOTIDE SEQUENCE [LARGE SCALE GENOMIC DNA]</scope>
    <source>
        <strain evidence="1">CLIB89</strain>
        <strain evidence="3">CLIB89(W29)</strain>
    </source>
</reference>
<evidence type="ECO:0000313" key="3">
    <source>
        <dbReference type="Proteomes" id="UP000182444"/>
    </source>
</evidence>
<gene>
    <name evidence="2" type="ORF">B0I71DRAFT_131827</name>
    <name evidence="1" type="ORF">YALI1_D03701g</name>
</gene>
<dbReference type="OrthoDB" id="5544375at2759"/>
<dbReference type="VEuPathDB" id="FungiDB:YALI0_D02893g"/>
<dbReference type="Proteomes" id="UP000256601">
    <property type="component" value="Unassembled WGS sequence"/>
</dbReference>
<dbReference type="eggNOG" id="ENOG502SDJV">
    <property type="taxonomic scope" value="Eukaryota"/>
</dbReference>
<accession>A0A1H6Q0Y1</accession>